<name>A0A7S3GP31_9STRA</name>
<reference evidence="1" key="1">
    <citation type="submission" date="2021-01" db="EMBL/GenBank/DDBJ databases">
        <authorList>
            <person name="Corre E."/>
            <person name="Pelletier E."/>
            <person name="Niang G."/>
            <person name="Scheremetjew M."/>
            <person name="Finn R."/>
            <person name="Kale V."/>
            <person name="Holt S."/>
            <person name="Cochrane G."/>
            <person name="Meng A."/>
            <person name="Brown T."/>
            <person name="Cohen L."/>
        </authorList>
    </citation>
    <scope>NUCLEOTIDE SEQUENCE</scope>
    <source>
        <strain evidence="1">CCAP 955/1</strain>
    </source>
</reference>
<sequence>MSSNTETEAHKIGREAGEAVAGAVEAVQDAAAPKPKTTSEIIYDGVTDTANQLMDATQQAYDQVKEAINPTPPPKTTGEKIGEAIDDATTKAGECIDGAKEAIAKATAPENKEV</sequence>
<evidence type="ECO:0000313" key="1">
    <source>
        <dbReference type="EMBL" id="CAE0272367.1"/>
    </source>
</evidence>
<gene>
    <name evidence="1" type="ORF">SELO1098_LOCUS1192</name>
</gene>
<proteinExistence type="predicted"/>
<protein>
    <submittedName>
        <fullName evidence="1">Uncharacterized protein</fullName>
    </submittedName>
</protein>
<dbReference type="AlphaFoldDB" id="A0A7S3GP31"/>
<dbReference type="EMBL" id="HBIC01002286">
    <property type="protein sequence ID" value="CAE0272367.1"/>
    <property type="molecule type" value="Transcribed_RNA"/>
</dbReference>
<accession>A0A7S3GP31</accession>
<organism evidence="1">
    <name type="scientific">Spumella elongata</name>
    <dbReference type="NCBI Taxonomy" id="89044"/>
    <lineage>
        <taxon>Eukaryota</taxon>
        <taxon>Sar</taxon>
        <taxon>Stramenopiles</taxon>
        <taxon>Ochrophyta</taxon>
        <taxon>Chrysophyceae</taxon>
        <taxon>Chromulinales</taxon>
        <taxon>Chromulinaceae</taxon>
        <taxon>Spumella</taxon>
    </lineage>
</organism>